<organism evidence="1 3">
    <name type="scientific">Bifidobacterium gallicum DSM 20093 = LMG 11596</name>
    <dbReference type="NCBI Taxonomy" id="561180"/>
    <lineage>
        <taxon>Bacteria</taxon>
        <taxon>Bacillati</taxon>
        <taxon>Actinomycetota</taxon>
        <taxon>Actinomycetes</taxon>
        <taxon>Bifidobacteriales</taxon>
        <taxon>Bifidobacteriaceae</taxon>
        <taxon>Bifidobacterium</taxon>
    </lineage>
</organism>
<dbReference type="OrthoDB" id="2109768at201174"/>
<accession>D1NW57</accession>
<keyword evidence="4" id="KW-1185">Reference proteome</keyword>
<dbReference type="Proteomes" id="UP000003656">
    <property type="component" value="Unassembled WGS sequence"/>
</dbReference>
<gene>
    <name evidence="2" type="ORF">BGLCM_0076</name>
    <name evidence="1" type="ORF">BIFGAL_04104</name>
</gene>
<reference evidence="1 3" key="1">
    <citation type="submission" date="2009-11" db="EMBL/GenBank/DDBJ databases">
        <authorList>
            <person name="Weinstock G."/>
            <person name="Sodergren E."/>
            <person name="Clifton S."/>
            <person name="Fulton L."/>
            <person name="Fulton B."/>
            <person name="Courtney L."/>
            <person name="Fronick C."/>
            <person name="Harrison M."/>
            <person name="Strong C."/>
            <person name="Farmer C."/>
            <person name="Delahaunty K."/>
            <person name="Markovic C."/>
            <person name="Hall O."/>
            <person name="Minx P."/>
            <person name="Tomlinson C."/>
            <person name="Mitreva M."/>
            <person name="Nelson J."/>
            <person name="Hou S."/>
            <person name="Wollam A."/>
            <person name="Pepin K.H."/>
            <person name="Johnson M."/>
            <person name="Bhonagiri V."/>
            <person name="Nash W.E."/>
            <person name="Warren W."/>
            <person name="Chinwalla A."/>
            <person name="Mardis E.R."/>
            <person name="Wilson R.K."/>
        </authorList>
    </citation>
    <scope>NUCLEOTIDE SEQUENCE [LARGE SCALE GENOMIC DNA]</scope>
    <source>
        <strain evidence="1 3">DSM 20093</strain>
    </source>
</reference>
<name>D1NW57_9BIFI</name>
<evidence type="ECO:0000313" key="4">
    <source>
        <dbReference type="Proteomes" id="UP000029074"/>
    </source>
</evidence>
<evidence type="ECO:0000313" key="3">
    <source>
        <dbReference type="Proteomes" id="UP000003656"/>
    </source>
</evidence>
<sequence length="453" mass="49208">MDEELIEALKAYMDDDMQRAWTLYNNAAQGLGLDGAQADDIDRVNAGVMRRVVGYEAGKENLAGHVDDMLAMVVDECARLRERKDSMPAEKVVKEYATTLYVAAGVYADWFEALDAETDAEGKAAGAAADGADDGAADGAADGLTHERVMQAVHVLTELVDQMQQGFETFPEGDLSKPAQLMAPSVYAVILTIADAADAAAAAGRPTFNEDEISKVAALLDKIGDQKNSPDVFLATTLSKVQNSPERSQRMKARDLAEIRKVSAEELNFPTDTADGALEEVSKDAFKALRSYTRSPLGYIQEYHTVPSVFAYLADLATDPTLQQTDQRDETVLKAYKHLFEFADTARDVIVMKECPGGKVGREQVTRLKSDLMLLGSAVMCATATCAELVDLVPDVESTFNRLVKLAERIMKRAVAPERLTDGTTFEATPDLCYAAGVLRLRFLLILAATGLR</sequence>
<reference evidence="2 4" key="2">
    <citation type="submission" date="2014-03" db="EMBL/GenBank/DDBJ databases">
        <title>Genomics of Bifidobacteria.</title>
        <authorList>
            <person name="Ventura M."/>
            <person name="Milani C."/>
            <person name="Lugli G.A."/>
        </authorList>
    </citation>
    <scope>NUCLEOTIDE SEQUENCE [LARGE SCALE GENOMIC DNA]</scope>
    <source>
        <strain evidence="2 4">LMG 11596</strain>
    </source>
</reference>
<evidence type="ECO:0000313" key="1">
    <source>
        <dbReference type="EMBL" id="EFA22343.1"/>
    </source>
</evidence>
<dbReference type="AlphaFoldDB" id="D1NW57"/>
<protein>
    <submittedName>
        <fullName evidence="1">Uncharacterized protein</fullName>
    </submittedName>
</protein>
<dbReference type="EMBL" id="JGYW01000001">
    <property type="protein sequence ID" value="KFI60056.1"/>
    <property type="molecule type" value="Genomic_DNA"/>
</dbReference>
<comment type="caution">
    <text evidence="1">The sequence shown here is derived from an EMBL/GenBank/DDBJ whole genome shotgun (WGS) entry which is preliminary data.</text>
</comment>
<proteinExistence type="predicted"/>
<dbReference type="RefSeq" id="WP_006295561.1">
    <property type="nucleotide sequence ID" value="NZ_ABXB03000004.1"/>
</dbReference>
<dbReference type="Proteomes" id="UP000029074">
    <property type="component" value="Unassembled WGS sequence"/>
</dbReference>
<dbReference type="EMBL" id="ABXB03000004">
    <property type="protein sequence ID" value="EFA22343.1"/>
    <property type="molecule type" value="Genomic_DNA"/>
</dbReference>
<evidence type="ECO:0000313" key="2">
    <source>
        <dbReference type="EMBL" id="KFI60056.1"/>
    </source>
</evidence>
<dbReference type="STRING" id="561180.BIFGAL_04104"/>